<dbReference type="Proteomes" id="UP000016932">
    <property type="component" value="Unassembled WGS sequence"/>
</dbReference>
<evidence type="ECO:0000256" key="4">
    <source>
        <dbReference type="ARBA" id="ARBA00023002"/>
    </source>
</evidence>
<protein>
    <recommendedName>
        <fullName evidence="7">FAD/NAD(P)-binding domain-containing protein</fullName>
    </recommendedName>
</protein>
<dbReference type="SUPFAM" id="SSF51905">
    <property type="entry name" value="FAD/NAD(P)-binding domain"/>
    <property type="match status" value="1"/>
</dbReference>
<sequence>MGSIGEPPTELDYEVLVIGAGLSGIFTLYRMQQFGIKTIALEAASGEGGTWFWNRYPGVQFDSESVSYGFSEMSQEVLDEWNWTETFAHGDETLRYAQFLTDKFNLRQYMQFNTRVKSARWREESNSWLVTDQSGRTYSTRFIITALGILNEPTLPNIPGIEDYRGEAFHTSRWPREWTFKDKRVGIIGTGATAIQIIQEIVKPQYGMKSLTVFQRTPNWSAPLRNEPISSDEMKVYRDKYPEIFDQCSKSYAGFLHVADTRKTLEVPEDERLAFWEQLYAKPGFAKWLGNFADINTDRDANAAFSAFIAQKIRARVHDPVTAEKLIPKTHGFGTRRVPLETHYFEAYNQENVRLVDVAHEAPIQRITHTGILLQSGEHIDLDALIYATGFDAVTGPMTAIEWQGVHNTQLPEIWSQGPRTYLGLFVHRLPNMMMILGPHQAFGNIPRSIQFAGTWVSEFVRFCKERHLTRVECRAEKVEEWTQHVWDCAKGLLMNEVDSWMTGVNRNVKGKQKRIVARYSGSGPGYRRRCLDVAENGYRDLDLE</sequence>
<dbReference type="KEGG" id="pfj:MYCFIDRAFT_189534"/>
<gene>
    <name evidence="5" type="ORF">MYCFIDRAFT_189534</name>
</gene>
<dbReference type="eggNOG" id="KOG1399">
    <property type="taxonomic scope" value="Eukaryota"/>
</dbReference>
<dbReference type="GO" id="GO:0004499">
    <property type="term" value="F:N,N-dimethylaniline monooxygenase activity"/>
    <property type="evidence" value="ECO:0007669"/>
    <property type="project" value="InterPro"/>
</dbReference>
<keyword evidence="4" id="KW-0560">Oxidoreductase</keyword>
<dbReference type="PANTHER" id="PTHR43098">
    <property type="entry name" value="L-ORNITHINE N(5)-MONOOXYGENASE-RELATED"/>
    <property type="match status" value="1"/>
</dbReference>
<dbReference type="Pfam" id="PF00743">
    <property type="entry name" value="FMO-like"/>
    <property type="match status" value="1"/>
</dbReference>
<dbReference type="OrthoDB" id="66881at2759"/>
<reference evidence="5 6" key="1">
    <citation type="journal article" date="2012" name="PLoS Pathog.">
        <title>Diverse lifestyles and strategies of plant pathogenesis encoded in the genomes of eighteen Dothideomycetes fungi.</title>
        <authorList>
            <person name="Ohm R.A."/>
            <person name="Feau N."/>
            <person name="Henrissat B."/>
            <person name="Schoch C.L."/>
            <person name="Horwitz B.A."/>
            <person name="Barry K.W."/>
            <person name="Condon B.J."/>
            <person name="Copeland A.C."/>
            <person name="Dhillon B."/>
            <person name="Glaser F."/>
            <person name="Hesse C.N."/>
            <person name="Kosti I."/>
            <person name="LaButti K."/>
            <person name="Lindquist E.A."/>
            <person name="Lucas S."/>
            <person name="Salamov A.A."/>
            <person name="Bradshaw R.E."/>
            <person name="Ciuffetti L."/>
            <person name="Hamelin R.C."/>
            <person name="Kema G.H.J."/>
            <person name="Lawrence C."/>
            <person name="Scott J.A."/>
            <person name="Spatafora J.W."/>
            <person name="Turgeon B.G."/>
            <person name="de Wit P.J.G.M."/>
            <person name="Zhong S."/>
            <person name="Goodwin S.B."/>
            <person name="Grigoriev I.V."/>
        </authorList>
    </citation>
    <scope>NUCLEOTIDE SEQUENCE [LARGE SCALE GENOMIC DNA]</scope>
    <source>
        <strain evidence="5 6">CIRAD86</strain>
    </source>
</reference>
<keyword evidence="3" id="KW-0521">NADP</keyword>
<evidence type="ECO:0000313" key="5">
    <source>
        <dbReference type="EMBL" id="EME81392.1"/>
    </source>
</evidence>
<dbReference type="InterPro" id="IPR020946">
    <property type="entry name" value="Flavin_mOase-like"/>
</dbReference>
<dbReference type="HOGENOM" id="CLU_006937_8_1_1"/>
<evidence type="ECO:0000256" key="3">
    <source>
        <dbReference type="ARBA" id="ARBA00022857"/>
    </source>
</evidence>
<dbReference type="GO" id="GO:0050660">
    <property type="term" value="F:flavin adenine dinucleotide binding"/>
    <property type="evidence" value="ECO:0007669"/>
    <property type="project" value="InterPro"/>
</dbReference>
<organism evidence="5 6">
    <name type="scientific">Pseudocercospora fijiensis (strain CIRAD86)</name>
    <name type="common">Black leaf streak disease fungus</name>
    <name type="synonym">Mycosphaerella fijiensis</name>
    <dbReference type="NCBI Taxonomy" id="383855"/>
    <lineage>
        <taxon>Eukaryota</taxon>
        <taxon>Fungi</taxon>
        <taxon>Dikarya</taxon>
        <taxon>Ascomycota</taxon>
        <taxon>Pezizomycotina</taxon>
        <taxon>Dothideomycetes</taxon>
        <taxon>Dothideomycetidae</taxon>
        <taxon>Mycosphaerellales</taxon>
        <taxon>Mycosphaerellaceae</taxon>
        <taxon>Pseudocercospora</taxon>
    </lineage>
</organism>
<dbReference type="InterPro" id="IPR036188">
    <property type="entry name" value="FAD/NAD-bd_sf"/>
</dbReference>
<dbReference type="PANTHER" id="PTHR43098:SF5">
    <property type="entry name" value="DUAL-FUNCTIONAL MONOOXYGENASE_METHYLTRANSFERASE PSOF"/>
    <property type="match status" value="1"/>
</dbReference>
<dbReference type="Gene3D" id="3.50.50.60">
    <property type="entry name" value="FAD/NAD(P)-binding domain"/>
    <property type="match status" value="2"/>
</dbReference>
<dbReference type="AlphaFoldDB" id="M3AV83"/>
<dbReference type="GO" id="GO:0050661">
    <property type="term" value="F:NADP binding"/>
    <property type="evidence" value="ECO:0007669"/>
    <property type="project" value="InterPro"/>
</dbReference>
<dbReference type="EMBL" id="KB446560">
    <property type="protein sequence ID" value="EME81392.1"/>
    <property type="molecule type" value="Genomic_DNA"/>
</dbReference>
<evidence type="ECO:0008006" key="7">
    <source>
        <dbReference type="Google" id="ProtNLM"/>
    </source>
</evidence>
<evidence type="ECO:0000256" key="2">
    <source>
        <dbReference type="ARBA" id="ARBA00022827"/>
    </source>
</evidence>
<proteinExistence type="predicted"/>
<dbReference type="GeneID" id="19335082"/>
<dbReference type="VEuPathDB" id="FungiDB:MYCFIDRAFT_189534"/>
<keyword evidence="1" id="KW-0285">Flavoprotein</keyword>
<dbReference type="RefSeq" id="XP_007928589.1">
    <property type="nucleotide sequence ID" value="XM_007930398.1"/>
</dbReference>
<name>M3AV83_PSEFD</name>
<evidence type="ECO:0000256" key="1">
    <source>
        <dbReference type="ARBA" id="ARBA00022630"/>
    </source>
</evidence>
<keyword evidence="2" id="KW-0274">FAD</keyword>
<accession>M3AV83</accession>
<dbReference type="InterPro" id="IPR050775">
    <property type="entry name" value="FAD-binding_Monooxygenases"/>
</dbReference>
<evidence type="ECO:0000313" key="6">
    <source>
        <dbReference type="Proteomes" id="UP000016932"/>
    </source>
</evidence>
<keyword evidence="6" id="KW-1185">Reference proteome</keyword>